<dbReference type="CDD" id="cd00590">
    <property type="entry name" value="RRM_SF"/>
    <property type="match status" value="1"/>
</dbReference>
<dbReference type="FunFam" id="3.30.70.330:FF:000616">
    <property type="entry name" value="RNA binding (RRM/RBD/RNP motifs) family protein"/>
    <property type="match status" value="1"/>
</dbReference>
<dbReference type="InterPro" id="IPR035979">
    <property type="entry name" value="RBD_domain_sf"/>
</dbReference>
<feature type="compositionally biased region" description="Basic and acidic residues" evidence="2">
    <location>
        <begin position="121"/>
        <end position="134"/>
    </location>
</feature>
<dbReference type="InterPro" id="IPR000504">
    <property type="entry name" value="RRM_dom"/>
</dbReference>
<comment type="caution">
    <text evidence="4">The sequence shown here is derived from an EMBL/GenBank/DDBJ whole genome shotgun (WGS) entry which is preliminary data.</text>
</comment>
<reference evidence="4" key="1">
    <citation type="submission" date="2020-03" db="EMBL/GenBank/DDBJ databases">
        <title>A high-quality chromosome-level genome assembly of a woody plant with both climbing and erect habits, Rhamnella rubrinervis.</title>
        <authorList>
            <person name="Lu Z."/>
            <person name="Yang Y."/>
            <person name="Zhu X."/>
            <person name="Sun Y."/>
        </authorList>
    </citation>
    <scope>NUCLEOTIDE SEQUENCE</scope>
    <source>
        <strain evidence="4">BYM</strain>
        <tissue evidence="4">Leaf</tissue>
    </source>
</reference>
<feature type="region of interest" description="Disordered" evidence="2">
    <location>
        <begin position="106"/>
        <end position="204"/>
    </location>
</feature>
<dbReference type="PANTHER" id="PTHR14738:SF32">
    <property type="entry name" value="RNA BINDING (RRM_RBD_RNP MOTIFS) FAMILY PROTEIN"/>
    <property type="match status" value="1"/>
</dbReference>
<feature type="compositionally biased region" description="Polar residues" evidence="2">
    <location>
        <begin position="475"/>
        <end position="484"/>
    </location>
</feature>
<dbReference type="Gene3D" id="1.20.1390.10">
    <property type="entry name" value="PWI domain"/>
    <property type="match status" value="1"/>
</dbReference>
<organism evidence="4 5">
    <name type="scientific">Rhamnella rubrinervis</name>
    <dbReference type="NCBI Taxonomy" id="2594499"/>
    <lineage>
        <taxon>Eukaryota</taxon>
        <taxon>Viridiplantae</taxon>
        <taxon>Streptophyta</taxon>
        <taxon>Embryophyta</taxon>
        <taxon>Tracheophyta</taxon>
        <taxon>Spermatophyta</taxon>
        <taxon>Magnoliopsida</taxon>
        <taxon>eudicotyledons</taxon>
        <taxon>Gunneridae</taxon>
        <taxon>Pentapetalae</taxon>
        <taxon>rosids</taxon>
        <taxon>fabids</taxon>
        <taxon>Rosales</taxon>
        <taxon>Rhamnaceae</taxon>
        <taxon>rhamnoid group</taxon>
        <taxon>Rhamneae</taxon>
        <taxon>Rhamnella</taxon>
    </lineage>
</organism>
<dbReference type="SMART" id="SM00360">
    <property type="entry name" value="RRM"/>
    <property type="match status" value="1"/>
</dbReference>
<feature type="compositionally biased region" description="Basic and acidic residues" evidence="2">
    <location>
        <begin position="158"/>
        <end position="170"/>
    </location>
</feature>
<dbReference type="GO" id="GO:0005634">
    <property type="term" value="C:nucleus"/>
    <property type="evidence" value="ECO:0007669"/>
    <property type="project" value="TreeGrafter"/>
</dbReference>
<dbReference type="PANTHER" id="PTHR14738">
    <property type="entry name" value="ZINC FINGER CCCH DOMAIN-CONTAINING PROTEIN 14"/>
    <property type="match status" value="1"/>
</dbReference>
<keyword evidence="5" id="KW-1185">Reference proteome</keyword>
<keyword evidence="1" id="KW-0694">RNA-binding</keyword>
<dbReference type="PROSITE" id="PS50102">
    <property type="entry name" value="RRM"/>
    <property type="match status" value="1"/>
</dbReference>
<dbReference type="Gene3D" id="3.30.70.330">
    <property type="match status" value="1"/>
</dbReference>
<dbReference type="Pfam" id="PF01480">
    <property type="entry name" value="PWI"/>
    <property type="match status" value="1"/>
</dbReference>
<dbReference type="InterPro" id="IPR012677">
    <property type="entry name" value="Nucleotide-bd_a/b_plait_sf"/>
</dbReference>
<dbReference type="Proteomes" id="UP000796880">
    <property type="component" value="Unassembled WGS sequence"/>
</dbReference>
<sequence>MGSVDSADDRTFRVNFTSDGAAKLRDRVMDKLKEFMGDYTDETLVEYVIVLLRNGRRKAEAINELNVFLGDDTNSFVSWLWDHLDSNLDLYVHPPESYLDEELKAKPTAGDQSDRNYSLHMDSESERVKPNKESKSRHRREWKGLVRDAAEPPPLRSSEIEKIHLEEKTHQRVNRTRRSSSPRPVVQRKRNRPDERENMKREASQVNIDAPRRLLQFAVRDAVGTSRPSNSVTEPTLKRLRSVVSTSTGDSPIVDRPRRILSVARVPNPMATVIRAVAEAAEDVTRVKSSGSVFDRLGRGIDISENSGQLASFKEAIVMDDEFAEVDHTHRQTQATYIQRSDHAGKYLGDVAMLENETGLPFDSTAENDEYDDANLMGHRDTDASLAGTSGVKKGENSLMVPYNVAKNVDVMRVKRNKDEPADTSHKIVNFSMNVNTWKPPSYQEQREVAEVDGWKSGQEGDGGASKPGMRAMKENNNPVTVNGNAKPAADSQKVSQRTVSSSTGSYASGRPLEDADSRTLFVSNVHFAATKDSLSRHFNKFGEVLKVVIITDATTGQLTGSAFVEFMRKEAADNALSLDGTSFMSRILKVVRRSAAPQEATSIMTWPRIARGSPFATARFSRVPFPRGISGAFRPRPPIRPGARSLQWKRDAQAPTGENGAMSSGNTIPSPTARSLTYIRTEPKPEANSGTS</sequence>
<dbReference type="FunFam" id="1.20.1390.10:FF:000005">
    <property type="entry name" value="RNA binding (RRM/RBD/RNP motifs) family protein"/>
    <property type="match status" value="1"/>
</dbReference>
<dbReference type="GO" id="GO:0005737">
    <property type="term" value="C:cytoplasm"/>
    <property type="evidence" value="ECO:0007669"/>
    <property type="project" value="TreeGrafter"/>
</dbReference>
<dbReference type="InterPro" id="IPR002483">
    <property type="entry name" value="PWI_dom"/>
</dbReference>
<dbReference type="GO" id="GO:0008143">
    <property type="term" value="F:poly(A) binding"/>
    <property type="evidence" value="ECO:0007669"/>
    <property type="project" value="InterPro"/>
</dbReference>
<feature type="compositionally biased region" description="Polar residues" evidence="2">
    <location>
        <begin position="493"/>
        <end position="507"/>
    </location>
</feature>
<evidence type="ECO:0000313" key="5">
    <source>
        <dbReference type="Proteomes" id="UP000796880"/>
    </source>
</evidence>
<proteinExistence type="predicted"/>
<dbReference type="OrthoDB" id="4726at2759"/>
<evidence type="ECO:0000259" key="3">
    <source>
        <dbReference type="PROSITE" id="PS50102"/>
    </source>
</evidence>
<feature type="region of interest" description="Disordered" evidence="2">
    <location>
        <begin position="632"/>
        <end position="693"/>
    </location>
</feature>
<evidence type="ECO:0000256" key="1">
    <source>
        <dbReference type="PROSITE-ProRule" id="PRU00176"/>
    </source>
</evidence>
<feature type="compositionally biased region" description="Basic and acidic residues" evidence="2">
    <location>
        <begin position="192"/>
        <end position="203"/>
    </location>
</feature>
<feature type="domain" description="RRM" evidence="3">
    <location>
        <begin position="519"/>
        <end position="596"/>
    </location>
</feature>
<feature type="compositionally biased region" description="Basic residues" evidence="2">
    <location>
        <begin position="171"/>
        <end position="191"/>
    </location>
</feature>
<feature type="region of interest" description="Disordered" evidence="2">
    <location>
        <begin position="455"/>
        <end position="512"/>
    </location>
</feature>
<feature type="compositionally biased region" description="Polar residues" evidence="2">
    <location>
        <begin position="662"/>
        <end position="676"/>
    </location>
</feature>
<accession>A0A8K0GU82</accession>
<evidence type="ECO:0000256" key="2">
    <source>
        <dbReference type="SAM" id="MobiDB-lite"/>
    </source>
</evidence>
<dbReference type="SUPFAM" id="SSF54928">
    <property type="entry name" value="RNA-binding domain, RBD"/>
    <property type="match status" value="1"/>
</dbReference>
<dbReference type="Pfam" id="PF00076">
    <property type="entry name" value="RRM_1"/>
    <property type="match status" value="1"/>
</dbReference>
<dbReference type="EMBL" id="VOIH02000009">
    <property type="protein sequence ID" value="KAF3437293.1"/>
    <property type="molecule type" value="Genomic_DNA"/>
</dbReference>
<dbReference type="GO" id="GO:0043488">
    <property type="term" value="P:regulation of mRNA stability"/>
    <property type="evidence" value="ECO:0007669"/>
    <property type="project" value="InterPro"/>
</dbReference>
<gene>
    <name evidence="4" type="ORF">FNV43_RR20046</name>
</gene>
<evidence type="ECO:0000313" key="4">
    <source>
        <dbReference type="EMBL" id="KAF3437293.1"/>
    </source>
</evidence>
<name>A0A8K0GU82_9ROSA</name>
<protein>
    <recommendedName>
        <fullName evidence="3">RRM domain-containing protein</fullName>
    </recommendedName>
</protein>
<dbReference type="InterPro" id="IPR040366">
    <property type="entry name" value="Nab2/ZC3H14"/>
</dbReference>
<dbReference type="AlphaFoldDB" id="A0A8K0GU82"/>